<dbReference type="Pfam" id="PF02469">
    <property type="entry name" value="Fasciclin"/>
    <property type="match status" value="2"/>
</dbReference>
<accession>A0AAJ0BJT2</accession>
<dbReference type="InterPro" id="IPR036378">
    <property type="entry name" value="FAS1_dom_sf"/>
</dbReference>
<dbReference type="InterPro" id="IPR050904">
    <property type="entry name" value="Adhesion/Biosynth-related"/>
</dbReference>
<organism evidence="3 4">
    <name type="scientific">Echria macrotheca</name>
    <dbReference type="NCBI Taxonomy" id="438768"/>
    <lineage>
        <taxon>Eukaryota</taxon>
        <taxon>Fungi</taxon>
        <taxon>Dikarya</taxon>
        <taxon>Ascomycota</taxon>
        <taxon>Pezizomycotina</taxon>
        <taxon>Sordariomycetes</taxon>
        <taxon>Sordariomycetidae</taxon>
        <taxon>Sordariales</taxon>
        <taxon>Schizotheciaceae</taxon>
        <taxon>Echria</taxon>
    </lineage>
</organism>
<dbReference type="EMBL" id="MU839829">
    <property type="protein sequence ID" value="KAK1758449.1"/>
    <property type="molecule type" value="Genomic_DNA"/>
</dbReference>
<dbReference type="Gene3D" id="2.30.180.10">
    <property type="entry name" value="FAS1 domain"/>
    <property type="match status" value="2"/>
</dbReference>
<dbReference type="PANTHER" id="PTHR10900">
    <property type="entry name" value="PERIOSTIN-RELATED"/>
    <property type="match status" value="1"/>
</dbReference>
<protein>
    <recommendedName>
        <fullName evidence="2">FAS1 domain-containing protein</fullName>
    </recommendedName>
</protein>
<evidence type="ECO:0000313" key="3">
    <source>
        <dbReference type="EMBL" id="KAK1758449.1"/>
    </source>
</evidence>
<keyword evidence="1" id="KW-0732">Signal</keyword>
<keyword evidence="4" id="KW-1185">Reference proteome</keyword>
<dbReference type="SMART" id="SM00554">
    <property type="entry name" value="FAS1"/>
    <property type="match status" value="2"/>
</dbReference>
<dbReference type="AlphaFoldDB" id="A0AAJ0BJT2"/>
<dbReference type="SUPFAM" id="SSF82153">
    <property type="entry name" value="FAS1 domain"/>
    <property type="match status" value="2"/>
</dbReference>
<evidence type="ECO:0000313" key="4">
    <source>
        <dbReference type="Proteomes" id="UP001239445"/>
    </source>
</evidence>
<feature type="domain" description="FAS1" evidence="2">
    <location>
        <begin position="18"/>
        <end position="166"/>
    </location>
</feature>
<dbReference type="PROSITE" id="PS50213">
    <property type="entry name" value="FAS1"/>
    <property type="match status" value="2"/>
</dbReference>
<evidence type="ECO:0000259" key="2">
    <source>
        <dbReference type="PROSITE" id="PS50213"/>
    </source>
</evidence>
<proteinExistence type="predicted"/>
<dbReference type="Proteomes" id="UP001239445">
    <property type="component" value="Unassembled WGS sequence"/>
</dbReference>
<evidence type="ECO:0000256" key="1">
    <source>
        <dbReference type="SAM" id="SignalP"/>
    </source>
</evidence>
<sequence>MHLFRLLPLGLAAYVTAQALTDVLTQNSNTLSTLTSLLQTVPDIVQTLSTAQNVTILAPSNDAFARLMARNPRSTELTRNPRLLAGVLQYHVLQGKIAANEITAVPKFPATLLMSPFANVTGGQRVEVALVNNTALVFSGYKQPAMVVTADVAFSGGVVHIISEVLTVPASPAQTAINTGLTSLAGALTMAGLADGINGLSDVTIFAPSNDAFKAIGSATGSLSTQALAGILAYHVLGNQVRFSTDLIAAGSPVSLATAQGTNLTLRRENGQLFVNSARVLIPDIPTTNGVVHVIDNVLNPANASAQPNPTASVQAPAFSGVTAVADAPFTSGIAPTATFVPASVPLNAGISNTAPRAGFLLVAVGMMVAML</sequence>
<dbReference type="GO" id="GO:0016236">
    <property type="term" value="P:macroautophagy"/>
    <property type="evidence" value="ECO:0007669"/>
    <property type="project" value="TreeGrafter"/>
</dbReference>
<dbReference type="InterPro" id="IPR000782">
    <property type="entry name" value="FAS1_domain"/>
</dbReference>
<reference evidence="3" key="1">
    <citation type="submission" date="2023-06" db="EMBL/GenBank/DDBJ databases">
        <title>Genome-scale phylogeny and comparative genomics of the fungal order Sordariales.</title>
        <authorList>
            <consortium name="Lawrence Berkeley National Laboratory"/>
            <person name="Hensen N."/>
            <person name="Bonometti L."/>
            <person name="Westerberg I."/>
            <person name="Brannstrom I.O."/>
            <person name="Guillou S."/>
            <person name="Cros-Aarteil S."/>
            <person name="Calhoun S."/>
            <person name="Haridas S."/>
            <person name="Kuo A."/>
            <person name="Mondo S."/>
            <person name="Pangilinan J."/>
            <person name="Riley R."/>
            <person name="Labutti K."/>
            <person name="Andreopoulos B."/>
            <person name="Lipzen A."/>
            <person name="Chen C."/>
            <person name="Yanf M."/>
            <person name="Daum C."/>
            <person name="Ng V."/>
            <person name="Clum A."/>
            <person name="Steindorff A."/>
            <person name="Ohm R."/>
            <person name="Martin F."/>
            <person name="Silar P."/>
            <person name="Natvig D."/>
            <person name="Lalanne C."/>
            <person name="Gautier V."/>
            <person name="Ament-Velasquez S.L."/>
            <person name="Kruys A."/>
            <person name="Hutchinson M.I."/>
            <person name="Powell A.J."/>
            <person name="Barry K."/>
            <person name="Miller A.N."/>
            <person name="Grigoriev I.V."/>
            <person name="Debuchy R."/>
            <person name="Gladieux P."/>
            <person name="Thoren M.H."/>
            <person name="Johannesson H."/>
        </authorList>
    </citation>
    <scope>NUCLEOTIDE SEQUENCE</scope>
    <source>
        <strain evidence="3">PSN4</strain>
    </source>
</reference>
<comment type="caution">
    <text evidence="3">The sequence shown here is derived from an EMBL/GenBank/DDBJ whole genome shotgun (WGS) entry which is preliminary data.</text>
</comment>
<feature type="domain" description="FAS1" evidence="2">
    <location>
        <begin position="168"/>
        <end position="299"/>
    </location>
</feature>
<feature type="signal peptide" evidence="1">
    <location>
        <begin position="1"/>
        <end position="17"/>
    </location>
</feature>
<name>A0AAJ0BJT2_9PEZI</name>
<dbReference type="GO" id="GO:0000329">
    <property type="term" value="C:fungal-type vacuole membrane"/>
    <property type="evidence" value="ECO:0007669"/>
    <property type="project" value="TreeGrafter"/>
</dbReference>
<feature type="chain" id="PRO_5042534746" description="FAS1 domain-containing protein" evidence="1">
    <location>
        <begin position="18"/>
        <end position="372"/>
    </location>
</feature>
<gene>
    <name evidence="3" type="ORF">QBC47DRAFT_358299</name>
</gene>
<dbReference type="PANTHER" id="PTHR10900:SF77">
    <property type="entry name" value="FI19380P1"/>
    <property type="match status" value="1"/>
</dbReference>